<accession>A0A3A1YNF9</accession>
<dbReference type="AlphaFoldDB" id="A0A3A1YNF9"/>
<keyword evidence="6" id="KW-0029">Amino-acid transport</keyword>
<dbReference type="GO" id="GO:0016887">
    <property type="term" value="F:ATP hydrolysis activity"/>
    <property type="evidence" value="ECO:0007669"/>
    <property type="project" value="InterPro"/>
</dbReference>
<evidence type="ECO:0000256" key="6">
    <source>
        <dbReference type="ARBA" id="ARBA00022970"/>
    </source>
</evidence>
<organism evidence="8 9">
    <name type="scientific">Neopusillimonas maritima</name>
    <dbReference type="NCBI Taxonomy" id="2026239"/>
    <lineage>
        <taxon>Bacteria</taxon>
        <taxon>Pseudomonadati</taxon>
        <taxon>Pseudomonadota</taxon>
        <taxon>Betaproteobacteria</taxon>
        <taxon>Burkholderiales</taxon>
        <taxon>Alcaligenaceae</taxon>
        <taxon>Neopusillimonas</taxon>
    </lineage>
</organism>
<dbReference type="PANTHER" id="PTHR43820:SF6">
    <property type="entry name" value="ABC TRANSPORTER ATP-BINDING PROTEIN"/>
    <property type="match status" value="1"/>
</dbReference>
<gene>
    <name evidence="8" type="ORF">CJP73_15025</name>
</gene>
<dbReference type="CDD" id="cd03224">
    <property type="entry name" value="ABC_TM1139_LivF_branched"/>
    <property type="match status" value="1"/>
</dbReference>
<dbReference type="Gene3D" id="3.40.50.300">
    <property type="entry name" value="P-loop containing nucleotide triphosphate hydrolases"/>
    <property type="match status" value="1"/>
</dbReference>
<reference evidence="8 9" key="1">
    <citation type="submission" date="2017-08" db="EMBL/GenBank/DDBJ databases">
        <title>Pusillimonas indicus sp. nov., a member of the family Alcaligenaceae isolated from surface seawater.</title>
        <authorList>
            <person name="Li J."/>
        </authorList>
    </citation>
    <scope>NUCLEOTIDE SEQUENCE [LARGE SCALE GENOMIC DNA]</scope>
    <source>
        <strain evidence="8 9">L52-1-41</strain>
    </source>
</reference>
<dbReference type="SMART" id="SM00382">
    <property type="entry name" value="AAA"/>
    <property type="match status" value="1"/>
</dbReference>
<dbReference type="InterPro" id="IPR017871">
    <property type="entry name" value="ABC_transporter-like_CS"/>
</dbReference>
<evidence type="ECO:0000256" key="2">
    <source>
        <dbReference type="ARBA" id="ARBA00022448"/>
    </source>
</evidence>
<evidence type="ECO:0000259" key="7">
    <source>
        <dbReference type="PROSITE" id="PS50893"/>
    </source>
</evidence>
<name>A0A3A1YNF9_9BURK</name>
<dbReference type="GO" id="GO:0015807">
    <property type="term" value="P:L-amino acid transport"/>
    <property type="evidence" value="ECO:0007669"/>
    <property type="project" value="TreeGrafter"/>
</dbReference>
<dbReference type="PROSITE" id="PS00211">
    <property type="entry name" value="ABC_TRANSPORTER_1"/>
    <property type="match status" value="1"/>
</dbReference>
<dbReference type="RefSeq" id="WP_119516969.1">
    <property type="nucleotide sequence ID" value="NZ_NQYH01000019.1"/>
</dbReference>
<proteinExistence type="inferred from homology"/>
<dbReference type="InterPro" id="IPR003439">
    <property type="entry name" value="ABC_transporter-like_ATP-bd"/>
</dbReference>
<dbReference type="SUPFAM" id="SSF52540">
    <property type="entry name" value="P-loop containing nucleoside triphosphate hydrolases"/>
    <property type="match status" value="1"/>
</dbReference>
<dbReference type="Proteomes" id="UP000266206">
    <property type="component" value="Unassembled WGS sequence"/>
</dbReference>
<keyword evidence="4" id="KW-0547">Nucleotide-binding</keyword>
<dbReference type="EMBL" id="NQYH01000019">
    <property type="protein sequence ID" value="RIY39215.1"/>
    <property type="molecule type" value="Genomic_DNA"/>
</dbReference>
<evidence type="ECO:0000256" key="4">
    <source>
        <dbReference type="ARBA" id="ARBA00022741"/>
    </source>
</evidence>
<keyword evidence="2" id="KW-0813">Transport</keyword>
<evidence type="ECO:0000313" key="9">
    <source>
        <dbReference type="Proteomes" id="UP000266206"/>
    </source>
</evidence>
<dbReference type="InterPro" id="IPR027417">
    <property type="entry name" value="P-loop_NTPase"/>
</dbReference>
<keyword evidence="5 8" id="KW-0067">ATP-binding</keyword>
<dbReference type="PANTHER" id="PTHR43820">
    <property type="entry name" value="HIGH-AFFINITY BRANCHED-CHAIN AMINO ACID TRANSPORT ATP-BINDING PROTEIN LIVF"/>
    <property type="match status" value="1"/>
</dbReference>
<dbReference type="GO" id="GO:0005524">
    <property type="term" value="F:ATP binding"/>
    <property type="evidence" value="ECO:0007669"/>
    <property type="project" value="UniProtKB-KW"/>
</dbReference>
<dbReference type="PROSITE" id="PS50893">
    <property type="entry name" value="ABC_TRANSPORTER_2"/>
    <property type="match status" value="1"/>
</dbReference>
<evidence type="ECO:0000256" key="3">
    <source>
        <dbReference type="ARBA" id="ARBA00022475"/>
    </source>
</evidence>
<dbReference type="Pfam" id="PF00005">
    <property type="entry name" value="ABC_tran"/>
    <property type="match status" value="1"/>
</dbReference>
<dbReference type="InterPro" id="IPR052156">
    <property type="entry name" value="BCAA_Transport_ATP-bd_LivF"/>
</dbReference>
<comment type="similarity">
    <text evidence="1">Belongs to the ABC transporter superfamily.</text>
</comment>
<evidence type="ECO:0000256" key="1">
    <source>
        <dbReference type="ARBA" id="ARBA00005417"/>
    </source>
</evidence>
<keyword evidence="3" id="KW-0472">Membrane</keyword>
<evidence type="ECO:0000313" key="8">
    <source>
        <dbReference type="EMBL" id="RIY39215.1"/>
    </source>
</evidence>
<evidence type="ECO:0000256" key="5">
    <source>
        <dbReference type="ARBA" id="ARBA00022840"/>
    </source>
</evidence>
<comment type="caution">
    <text evidence="8">The sequence shown here is derived from an EMBL/GenBank/DDBJ whole genome shotgun (WGS) entry which is preliminary data.</text>
</comment>
<protein>
    <submittedName>
        <fullName evidence="8">ABC transporter ATP-binding protein</fullName>
    </submittedName>
</protein>
<dbReference type="OrthoDB" id="9776369at2"/>
<dbReference type="InterPro" id="IPR003593">
    <property type="entry name" value="AAA+_ATPase"/>
</dbReference>
<feature type="domain" description="ABC transporter" evidence="7">
    <location>
        <begin position="10"/>
        <end position="247"/>
    </location>
</feature>
<keyword evidence="3" id="KW-1003">Cell membrane</keyword>
<sequence>MNTATQQPVLKVDNLCTQYGKVHALLNANITVAPGSIVTVIGGNGAGKSTLLNSIMGSLPATGSTVGSVQYHGEQISGWNVERRVAHGMSLVPELRELFGSMTVEDNLLLGGFRLYRARQTGWKEKIEEVFELFPRLRERRQQQAGTLSGGERQMLAVGRALMAQPKLLMLDEPSLGLAPRIVREIFQIIARLRSTGVSILLVEQNARAALQVADYGYVLETGEVVLEGEAKELAHNPRVIESYLGLGKKGQEAELA</sequence>
<dbReference type="GO" id="GO:0015658">
    <property type="term" value="F:branched-chain amino acid transmembrane transporter activity"/>
    <property type="evidence" value="ECO:0007669"/>
    <property type="project" value="TreeGrafter"/>
</dbReference>